<protein>
    <submittedName>
        <fullName evidence="5">LysR family transcriptional regulator</fullName>
    </submittedName>
</protein>
<dbReference type="STRING" id="1235591.CAK95_15300"/>
<dbReference type="PROSITE" id="PS50931">
    <property type="entry name" value="HTH_LYSR"/>
    <property type="match status" value="1"/>
</dbReference>
<dbReference type="Gene3D" id="1.10.10.10">
    <property type="entry name" value="Winged helix-like DNA-binding domain superfamily/Winged helix DNA-binding domain"/>
    <property type="match status" value="1"/>
</dbReference>
<name>A0A1W6ZU47_9HYPH</name>
<dbReference type="InterPro" id="IPR036388">
    <property type="entry name" value="WH-like_DNA-bd_sf"/>
</dbReference>
<proteinExistence type="inferred from homology"/>
<dbReference type="CDD" id="cd08422">
    <property type="entry name" value="PBP2_CrgA_like"/>
    <property type="match status" value="1"/>
</dbReference>
<evidence type="ECO:0000256" key="1">
    <source>
        <dbReference type="ARBA" id="ARBA00009437"/>
    </source>
</evidence>
<sequence length="297" mass="32645">MAFVWDDLRFVLAIARFGNLAAAANALGVNHSTIFRRLNALEKDIGSKLFERLAVGYRPTEAGQRLIEAAERMEAEALALDRELSGRDTRLSGQLRVTCSETLAARVLMPLIAGFRSQHPGILVDLLIENRVIDMARREADVALRAMRPSQGDLFGRKIADVQWSFFASAGYLKTHGTPKTLADLDKHAVIGWAENDTHTKAGAWIVKNVPASSIGFRANGFVNQFVAVRDGLGLALLPVYLAAGEKNVVPMLGRIKDLVTEMWIVTHRSLKDTARVRAFMDNVGDGVKRRIAELSA</sequence>
<dbReference type="KEGG" id="psin:CAK95_15300"/>
<evidence type="ECO:0000313" key="6">
    <source>
        <dbReference type="Proteomes" id="UP000194137"/>
    </source>
</evidence>
<dbReference type="AlphaFoldDB" id="A0A1W6ZU47"/>
<evidence type="ECO:0000256" key="3">
    <source>
        <dbReference type="ARBA" id="ARBA00023125"/>
    </source>
</evidence>
<dbReference type="GO" id="GO:0006351">
    <property type="term" value="P:DNA-templated transcription"/>
    <property type="evidence" value="ECO:0007669"/>
    <property type="project" value="TreeGrafter"/>
</dbReference>
<evidence type="ECO:0000256" key="4">
    <source>
        <dbReference type="ARBA" id="ARBA00023163"/>
    </source>
</evidence>
<dbReference type="EMBL" id="CP021112">
    <property type="protein sequence ID" value="ARQ00285.1"/>
    <property type="molecule type" value="Genomic_DNA"/>
</dbReference>
<dbReference type="InterPro" id="IPR058163">
    <property type="entry name" value="LysR-type_TF_proteobact-type"/>
</dbReference>
<dbReference type="GO" id="GO:0043565">
    <property type="term" value="F:sequence-specific DNA binding"/>
    <property type="evidence" value="ECO:0007669"/>
    <property type="project" value="TreeGrafter"/>
</dbReference>
<dbReference type="OrthoDB" id="9796526at2"/>
<dbReference type="InterPro" id="IPR005119">
    <property type="entry name" value="LysR_subst-bd"/>
</dbReference>
<dbReference type="Pfam" id="PF00126">
    <property type="entry name" value="HTH_1"/>
    <property type="match status" value="1"/>
</dbReference>
<dbReference type="InterPro" id="IPR000847">
    <property type="entry name" value="LysR_HTH_N"/>
</dbReference>
<dbReference type="SUPFAM" id="SSF53850">
    <property type="entry name" value="Periplasmic binding protein-like II"/>
    <property type="match status" value="1"/>
</dbReference>
<dbReference type="SUPFAM" id="SSF46785">
    <property type="entry name" value="Winged helix' DNA-binding domain"/>
    <property type="match status" value="1"/>
</dbReference>
<keyword evidence="6" id="KW-1185">Reference proteome</keyword>
<dbReference type="Proteomes" id="UP000194137">
    <property type="component" value="Chromosome"/>
</dbReference>
<evidence type="ECO:0000256" key="2">
    <source>
        <dbReference type="ARBA" id="ARBA00023015"/>
    </source>
</evidence>
<dbReference type="RefSeq" id="WP_086088681.1">
    <property type="nucleotide sequence ID" value="NZ_CP021112.1"/>
</dbReference>
<accession>A0A1W6ZU47</accession>
<dbReference type="PANTHER" id="PTHR30537:SF3">
    <property type="entry name" value="TRANSCRIPTIONAL REGULATORY PROTEIN"/>
    <property type="match status" value="1"/>
</dbReference>
<reference evidence="5 6" key="1">
    <citation type="submission" date="2017-05" db="EMBL/GenBank/DDBJ databases">
        <title>Full genome sequence of Pseudorhodoplanes sinuspersici.</title>
        <authorList>
            <person name="Dastgheib S.M.M."/>
            <person name="Shavandi M."/>
            <person name="Tirandaz H."/>
        </authorList>
    </citation>
    <scope>NUCLEOTIDE SEQUENCE [LARGE SCALE GENOMIC DNA]</scope>
    <source>
        <strain evidence="5 6">RIPI110</strain>
    </source>
</reference>
<evidence type="ECO:0000313" key="5">
    <source>
        <dbReference type="EMBL" id="ARQ00285.1"/>
    </source>
</evidence>
<keyword evidence="4" id="KW-0804">Transcription</keyword>
<organism evidence="5 6">
    <name type="scientific">Pseudorhodoplanes sinuspersici</name>
    <dbReference type="NCBI Taxonomy" id="1235591"/>
    <lineage>
        <taxon>Bacteria</taxon>
        <taxon>Pseudomonadati</taxon>
        <taxon>Pseudomonadota</taxon>
        <taxon>Alphaproteobacteria</taxon>
        <taxon>Hyphomicrobiales</taxon>
        <taxon>Pseudorhodoplanes</taxon>
    </lineage>
</organism>
<dbReference type="InterPro" id="IPR036390">
    <property type="entry name" value="WH_DNA-bd_sf"/>
</dbReference>
<keyword evidence="3" id="KW-0238">DNA-binding</keyword>
<comment type="similarity">
    <text evidence="1">Belongs to the LysR transcriptional regulatory family.</text>
</comment>
<keyword evidence="2" id="KW-0805">Transcription regulation</keyword>
<dbReference type="Pfam" id="PF03466">
    <property type="entry name" value="LysR_substrate"/>
    <property type="match status" value="1"/>
</dbReference>
<gene>
    <name evidence="5" type="ORF">CAK95_15300</name>
</gene>
<dbReference type="GO" id="GO:0003700">
    <property type="term" value="F:DNA-binding transcription factor activity"/>
    <property type="evidence" value="ECO:0007669"/>
    <property type="project" value="InterPro"/>
</dbReference>
<dbReference type="Gene3D" id="3.40.190.290">
    <property type="match status" value="1"/>
</dbReference>
<dbReference type="PANTHER" id="PTHR30537">
    <property type="entry name" value="HTH-TYPE TRANSCRIPTIONAL REGULATOR"/>
    <property type="match status" value="1"/>
</dbReference>